<dbReference type="AlphaFoldDB" id="A0A7R9E6F9"/>
<feature type="compositionally biased region" description="Basic residues" evidence="1">
    <location>
        <begin position="26"/>
        <end position="35"/>
    </location>
</feature>
<sequence>MSSKKYVENHSFLRSDKSVMFYSNKTAHHNKKLSGKSKDEQMAEKKQELEKRLQDVSGQLAVKKVPKKEENKSVDMVDRTSRLSASSSSSSDTDSSSSSLSSSSSDSSDSEAG</sequence>
<accession>A0A7R9E6F9</accession>
<protein>
    <submittedName>
        <fullName evidence="2">Uncharacterized protein</fullName>
    </submittedName>
</protein>
<feature type="compositionally biased region" description="Low complexity" evidence="1">
    <location>
        <begin position="82"/>
        <end position="107"/>
    </location>
</feature>
<organism evidence="2">
    <name type="scientific">Timema monikensis</name>
    <dbReference type="NCBI Taxonomy" id="170555"/>
    <lineage>
        <taxon>Eukaryota</taxon>
        <taxon>Metazoa</taxon>
        <taxon>Ecdysozoa</taxon>
        <taxon>Arthropoda</taxon>
        <taxon>Hexapoda</taxon>
        <taxon>Insecta</taxon>
        <taxon>Pterygota</taxon>
        <taxon>Neoptera</taxon>
        <taxon>Polyneoptera</taxon>
        <taxon>Phasmatodea</taxon>
        <taxon>Timematodea</taxon>
        <taxon>Timematoidea</taxon>
        <taxon>Timematidae</taxon>
        <taxon>Timema</taxon>
    </lineage>
</organism>
<name>A0A7R9E6F9_9NEOP</name>
<evidence type="ECO:0000313" key="2">
    <source>
        <dbReference type="EMBL" id="CAD7427963.1"/>
    </source>
</evidence>
<feature type="compositionally biased region" description="Basic and acidic residues" evidence="1">
    <location>
        <begin position="36"/>
        <end position="54"/>
    </location>
</feature>
<feature type="compositionally biased region" description="Basic and acidic residues" evidence="1">
    <location>
        <begin position="67"/>
        <end position="81"/>
    </location>
</feature>
<dbReference type="EMBL" id="OB793597">
    <property type="protein sequence ID" value="CAD7427963.1"/>
    <property type="molecule type" value="Genomic_DNA"/>
</dbReference>
<reference evidence="2" key="1">
    <citation type="submission" date="2020-11" db="EMBL/GenBank/DDBJ databases">
        <authorList>
            <person name="Tran Van P."/>
        </authorList>
    </citation>
    <scope>NUCLEOTIDE SEQUENCE</scope>
</reference>
<feature type="region of interest" description="Disordered" evidence="1">
    <location>
        <begin position="17"/>
        <end position="113"/>
    </location>
</feature>
<gene>
    <name evidence="2" type="ORF">TMSB3V08_LOCUS4788</name>
</gene>
<proteinExistence type="predicted"/>
<evidence type="ECO:0000256" key="1">
    <source>
        <dbReference type="SAM" id="MobiDB-lite"/>
    </source>
</evidence>